<proteinExistence type="predicted"/>
<protein>
    <submittedName>
        <fullName evidence="1">Uncharacterized protein</fullName>
    </submittedName>
</protein>
<name>J9GBX4_9ZZZZ</name>
<dbReference type="AlphaFoldDB" id="J9GBX4"/>
<comment type="caution">
    <text evidence="1">The sequence shown here is derived from an EMBL/GenBank/DDBJ whole genome shotgun (WGS) entry which is preliminary data.</text>
</comment>
<accession>J9GBX4</accession>
<sequence length="40" mass="4581">MARTLTRQPSFMASLTTCSSRFTARRYHTITCLISMLLLT</sequence>
<organism evidence="1">
    <name type="scientific">gut metagenome</name>
    <dbReference type="NCBI Taxonomy" id="749906"/>
    <lineage>
        <taxon>unclassified sequences</taxon>
        <taxon>metagenomes</taxon>
        <taxon>organismal metagenomes</taxon>
    </lineage>
</organism>
<reference evidence="1" key="1">
    <citation type="journal article" date="2012" name="PLoS ONE">
        <title>Gene sets for utilization of primary and secondary nutrition supplies in the distal gut of endangered iberian lynx.</title>
        <authorList>
            <person name="Alcaide M."/>
            <person name="Messina E."/>
            <person name="Richter M."/>
            <person name="Bargiela R."/>
            <person name="Peplies J."/>
            <person name="Huws S.A."/>
            <person name="Newbold C.J."/>
            <person name="Golyshin P.N."/>
            <person name="Simon M.A."/>
            <person name="Lopez G."/>
            <person name="Yakimov M.M."/>
            <person name="Ferrer M."/>
        </authorList>
    </citation>
    <scope>NUCLEOTIDE SEQUENCE</scope>
</reference>
<dbReference type="EMBL" id="AMCI01005043">
    <property type="protein sequence ID" value="EJW96909.1"/>
    <property type="molecule type" value="Genomic_DNA"/>
</dbReference>
<gene>
    <name evidence="1" type="ORF">EVA_14984</name>
</gene>
<evidence type="ECO:0000313" key="1">
    <source>
        <dbReference type="EMBL" id="EJW96909.1"/>
    </source>
</evidence>